<reference evidence="3" key="1">
    <citation type="submission" date="2022-10" db="EMBL/GenBank/DDBJ databases">
        <title>Genome assembly of Pristionchus species.</title>
        <authorList>
            <person name="Yoshida K."/>
            <person name="Sommer R.J."/>
        </authorList>
    </citation>
    <scope>NUCLEOTIDE SEQUENCE [LARGE SCALE GENOMIC DNA]</scope>
    <source>
        <strain evidence="3">RS5460</strain>
    </source>
</reference>
<dbReference type="Proteomes" id="UP001328107">
    <property type="component" value="Unassembled WGS sequence"/>
</dbReference>
<gene>
    <name evidence="2" type="ORF">PMAYCL1PPCAC_09875</name>
</gene>
<protein>
    <recommendedName>
        <fullName evidence="4">UPAR/Ly6 domain-containing protein</fullName>
    </recommendedName>
</protein>
<evidence type="ECO:0000256" key="1">
    <source>
        <dbReference type="SAM" id="SignalP"/>
    </source>
</evidence>
<comment type="caution">
    <text evidence="2">The sequence shown here is derived from an EMBL/GenBank/DDBJ whole genome shotgun (WGS) entry which is preliminary data.</text>
</comment>
<feature type="non-terminal residue" evidence="2">
    <location>
        <position position="1"/>
    </location>
</feature>
<feature type="chain" id="PRO_5043028106" description="UPAR/Ly6 domain-containing protein" evidence="1">
    <location>
        <begin position="29"/>
        <end position="340"/>
    </location>
</feature>
<dbReference type="EMBL" id="BTRK01000002">
    <property type="protein sequence ID" value="GMR39680.1"/>
    <property type="molecule type" value="Genomic_DNA"/>
</dbReference>
<evidence type="ECO:0000313" key="3">
    <source>
        <dbReference type="Proteomes" id="UP001328107"/>
    </source>
</evidence>
<organism evidence="2 3">
    <name type="scientific">Pristionchus mayeri</name>
    <dbReference type="NCBI Taxonomy" id="1317129"/>
    <lineage>
        <taxon>Eukaryota</taxon>
        <taxon>Metazoa</taxon>
        <taxon>Ecdysozoa</taxon>
        <taxon>Nematoda</taxon>
        <taxon>Chromadorea</taxon>
        <taxon>Rhabditida</taxon>
        <taxon>Rhabditina</taxon>
        <taxon>Diplogasteromorpha</taxon>
        <taxon>Diplogasteroidea</taxon>
        <taxon>Neodiplogasteridae</taxon>
        <taxon>Pristionchus</taxon>
    </lineage>
</organism>
<keyword evidence="1" id="KW-0732">Signal</keyword>
<proteinExistence type="predicted"/>
<sequence>VLFTSASHPMFLLTATTFFYFLLGNTESILCDNCLIYNGQQCVSYGTCQGTYCLYEYALQHNGQTMLKKSCVNTPNVQFDDGTQLTTYNQCVTKTTNLQSYIVKLCYSGDYCNRQCENPQPMPGVGTKVTCYACSTNNGQDCNSATCSGLYCTYTLQRQPNGQSHLTKGCTDVPQLAFDDGTVLTQLNTCQSKNSITGSTYDAMLCNSNYCNAFCTPSGNDPNNPQRQPTVSCYSCEMNNAYDCTGQTCQGNYCLYERTTPQNGVPYVRRSCALSSFALYPDGSKTETLNACERKTISGVSYAIEVCNSGSFCDTQCNSAPAISASLSFMIFAVISILKN</sequence>
<keyword evidence="3" id="KW-1185">Reference proteome</keyword>
<evidence type="ECO:0000313" key="2">
    <source>
        <dbReference type="EMBL" id="GMR39680.1"/>
    </source>
</evidence>
<evidence type="ECO:0008006" key="4">
    <source>
        <dbReference type="Google" id="ProtNLM"/>
    </source>
</evidence>
<dbReference type="AlphaFoldDB" id="A0AAN5CCJ4"/>
<name>A0AAN5CCJ4_9BILA</name>
<accession>A0AAN5CCJ4</accession>
<feature type="signal peptide" evidence="1">
    <location>
        <begin position="1"/>
        <end position="28"/>
    </location>
</feature>